<organism evidence="2 3">
    <name type="scientific">Epicoccum nigrum</name>
    <name type="common">Soil fungus</name>
    <name type="synonym">Epicoccum purpurascens</name>
    <dbReference type="NCBI Taxonomy" id="105696"/>
    <lineage>
        <taxon>Eukaryota</taxon>
        <taxon>Fungi</taxon>
        <taxon>Dikarya</taxon>
        <taxon>Ascomycota</taxon>
        <taxon>Pezizomycotina</taxon>
        <taxon>Dothideomycetes</taxon>
        <taxon>Pleosporomycetidae</taxon>
        <taxon>Pleosporales</taxon>
        <taxon>Pleosporineae</taxon>
        <taxon>Didymellaceae</taxon>
        <taxon>Epicoccum</taxon>
    </lineage>
</organism>
<protein>
    <recommendedName>
        <fullName evidence="1">N-acetyltransferase domain-containing protein</fullName>
    </recommendedName>
</protein>
<dbReference type="PANTHER" id="PTHR43305:SF1">
    <property type="entry name" value="FAMILY N-ACETYLTRANSFERASE, PUTATIVE (AFU_ORTHOLOGUE AFUA_2G01380)-RELATED"/>
    <property type="match status" value="1"/>
</dbReference>
<evidence type="ECO:0000259" key="1">
    <source>
        <dbReference type="PROSITE" id="PS51186"/>
    </source>
</evidence>
<dbReference type="InterPro" id="IPR052777">
    <property type="entry name" value="Acetyltransferase_Enz"/>
</dbReference>
<dbReference type="InParanoid" id="A0A1Y2MBM2"/>
<gene>
    <name evidence="2" type="ORF">B5807_02887</name>
</gene>
<sequence length="217" mass="23955">MISRVAEIGLTHIQYDSSCHKPSHCRRPYPGVLDRLLDQIMATTPQPSVHIRPAKFPEDREVVSALFLAYEQFILDFASLTLDFQNFANEVASLPGKYAQENRGALYIAYLKGPPLLASKSAGADVPIGCVGLRAFSEHSAELKRVYLSPESRGLGVGRMLVDVAIGKARELGYGEILLDTLGSMTAARGLYVKCGFVEMESYYESVSDAVFYRLRL</sequence>
<dbReference type="AlphaFoldDB" id="A0A1Y2MBM2"/>
<dbReference type="Gene3D" id="3.40.630.30">
    <property type="match status" value="1"/>
</dbReference>
<dbReference type="EMBL" id="KZ107839">
    <property type="protein sequence ID" value="OSS53381.1"/>
    <property type="molecule type" value="Genomic_DNA"/>
</dbReference>
<reference evidence="2 3" key="1">
    <citation type="journal article" date="2017" name="Genome Announc.">
        <title>Genome sequence of the saprophytic ascomycete Epicoccum nigrum ICMP 19927 strain isolated from New Zealand.</title>
        <authorList>
            <person name="Fokin M."/>
            <person name="Fleetwood D."/>
            <person name="Weir B.S."/>
            <person name="Villas-Boas S.G."/>
        </authorList>
    </citation>
    <scope>NUCLEOTIDE SEQUENCE [LARGE SCALE GENOMIC DNA]</scope>
    <source>
        <strain evidence="2 3">ICMP 19927</strain>
    </source>
</reference>
<dbReference type="Pfam" id="PF00583">
    <property type="entry name" value="Acetyltransf_1"/>
    <property type="match status" value="1"/>
</dbReference>
<keyword evidence="3" id="KW-1185">Reference proteome</keyword>
<dbReference type="Proteomes" id="UP000193240">
    <property type="component" value="Unassembled WGS sequence"/>
</dbReference>
<dbReference type="STRING" id="105696.A0A1Y2MBM2"/>
<evidence type="ECO:0000313" key="3">
    <source>
        <dbReference type="Proteomes" id="UP000193240"/>
    </source>
</evidence>
<dbReference type="InterPro" id="IPR016181">
    <property type="entry name" value="Acyl_CoA_acyltransferase"/>
</dbReference>
<dbReference type="OMA" id="GCCALRP"/>
<dbReference type="PROSITE" id="PS51186">
    <property type="entry name" value="GNAT"/>
    <property type="match status" value="1"/>
</dbReference>
<evidence type="ECO:0000313" key="2">
    <source>
        <dbReference type="EMBL" id="OSS53381.1"/>
    </source>
</evidence>
<dbReference type="CDD" id="cd04301">
    <property type="entry name" value="NAT_SF"/>
    <property type="match status" value="1"/>
</dbReference>
<accession>A0A1Y2MBM2</accession>
<proteinExistence type="predicted"/>
<dbReference type="GO" id="GO:0016747">
    <property type="term" value="F:acyltransferase activity, transferring groups other than amino-acyl groups"/>
    <property type="evidence" value="ECO:0007669"/>
    <property type="project" value="InterPro"/>
</dbReference>
<feature type="domain" description="N-acetyltransferase" evidence="1">
    <location>
        <begin position="75"/>
        <end position="217"/>
    </location>
</feature>
<dbReference type="SUPFAM" id="SSF55729">
    <property type="entry name" value="Acyl-CoA N-acyltransferases (Nat)"/>
    <property type="match status" value="1"/>
</dbReference>
<name>A0A1Y2MBM2_EPING</name>
<dbReference type="PANTHER" id="PTHR43305">
    <property type="entry name" value="FAMILY N-ACETYLTRANSFERASE, PUTATIVE (AFU_ORTHOLOGUE AFUA_2G01380)-RELATED"/>
    <property type="match status" value="1"/>
</dbReference>
<dbReference type="InterPro" id="IPR000182">
    <property type="entry name" value="GNAT_dom"/>
</dbReference>